<dbReference type="Gene3D" id="3.20.20.70">
    <property type="entry name" value="Aldolase class I"/>
    <property type="match status" value="1"/>
</dbReference>
<gene>
    <name evidence="9" type="ORF">Vafri_6767</name>
</gene>
<dbReference type="InterPro" id="IPR013785">
    <property type="entry name" value="Aldolase_TIM"/>
</dbReference>
<comment type="catalytic activity">
    <reaction evidence="1 8">
        <text>beta-D-fructose 1,6-bisphosphate = D-glyceraldehyde 3-phosphate + dihydroxyacetone phosphate</text>
        <dbReference type="Rhea" id="RHEA:14729"/>
        <dbReference type="ChEBI" id="CHEBI:32966"/>
        <dbReference type="ChEBI" id="CHEBI:57642"/>
        <dbReference type="ChEBI" id="CHEBI:59776"/>
        <dbReference type="EC" id="4.1.2.13"/>
    </reaction>
</comment>
<sequence>HSAHLYTPILLVLIAVKIHQNKRYRLRYSNRARPITMQAQMQFRSARTASCVRASSGRAQPKVLCRAFNSMESPFAEELKKNAAYIAQKGKGILASDESNATTGKRLQSVGVDNTEENRRDWRELLYTAPGLGQYVSGAIMFEETLYQKARNGSQFVDILLAQGIYPGIKVDTGLQVLPGGKGETTTQGLDNLADRCKAYRKQGAKFAKWRAVIKIGEAGCPSTTAILENAHGLARYAQICQENGLVPIVEPEVTLGPGDYSIDETAFWSERVYSHVMRLLNEYGVILEGILLKPNMCLPGLDAPVANPEEVARVTVRTMMRSIPPAVPGIHFLSGGMSEEEATLNLQALNDEAPNAPWALTFSYGRALQATTLKTWAGKESNWAAAQDILVKLAKANSEAAAGKFKGPHPVPGGGRILQALRTGGSGK</sequence>
<evidence type="ECO:0000256" key="2">
    <source>
        <dbReference type="ARBA" id="ARBA00004714"/>
    </source>
</evidence>
<dbReference type="SUPFAM" id="SSF51569">
    <property type="entry name" value="Aldolase"/>
    <property type="match status" value="1"/>
</dbReference>
<comment type="pathway">
    <text evidence="2">Carbohydrate degradation; glycolysis; D-glyceraldehyde 3-phosphate and glycerone phosphate from D-glucose: step 4/4.</text>
</comment>
<dbReference type="EMBL" id="BNCO01000009">
    <property type="protein sequence ID" value="GIL50637.1"/>
    <property type="molecule type" value="Genomic_DNA"/>
</dbReference>
<dbReference type="CDD" id="cd00948">
    <property type="entry name" value="FBP_aldolase_I_a"/>
    <property type="match status" value="1"/>
</dbReference>
<dbReference type="PANTHER" id="PTHR11627">
    <property type="entry name" value="FRUCTOSE-BISPHOSPHATE ALDOLASE"/>
    <property type="match status" value="1"/>
</dbReference>
<dbReference type="GO" id="GO:0006096">
    <property type="term" value="P:glycolytic process"/>
    <property type="evidence" value="ECO:0007669"/>
    <property type="project" value="UniProtKB-UniPathway"/>
</dbReference>
<comment type="caution">
    <text evidence="9">The sequence shown here is derived from an EMBL/GenBank/DDBJ whole genome shotgun (WGS) entry which is preliminary data.</text>
</comment>
<dbReference type="AlphaFoldDB" id="A0A8J4EXE6"/>
<name>A0A8J4EXE6_9CHLO</name>
<keyword evidence="5 8" id="KW-0324">Glycolysis</keyword>
<organism evidence="9 10">
    <name type="scientific">Volvox africanus</name>
    <dbReference type="NCBI Taxonomy" id="51714"/>
    <lineage>
        <taxon>Eukaryota</taxon>
        <taxon>Viridiplantae</taxon>
        <taxon>Chlorophyta</taxon>
        <taxon>core chlorophytes</taxon>
        <taxon>Chlorophyceae</taxon>
        <taxon>CS clade</taxon>
        <taxon>Chlamydomonadales</taxon>
        <taxon>Volvocaceae</taxon>
        <taxon>Volvox</taxon>
    </lineage>
</organism>
<feature type="non-terminal residue" evidence="9">
    <location>
        <position position="1"/>
    </location>
</feature>
<dbReference type="FunFam" id="3.20.20.70:FF:000140">
    <property type="entry name" value="Fructose-bisphosphate aldolase"/>
    <property type="match status" value="1"/>
</dbReference>
<accession>A0A8J4EXE6</accession>
<dbReference type="InterPro" id="IPR029768">
    <property type="entry name" value="Aldolase_I_AS"/>
</dbReference>
<evidence type="ECO:0000256" key="7">
    <source>
        <dbReference type="ARBA" id="ARBA00023270"/>
    </source>
</evidence>
<evidence type="ECO:0000313" key="10">
    <source>
        <dbReference type="Proteomes" id="UP000747399"/>
    </source>
</evidence>
<evidence type="ECO:0000313" key="9">
    <source>
        <dbReference type="EMBL" id="GIL50637.1"/>
    </source>
</evidence>
<protein>
    <recommendedName>
        <fullName evidence="4 8">Fructose-bisphosphate aldolase</fullName>
        <ecNumber evidence="4 8">4.1.2.13</ecNumber>
    </recommendedName>
</protein>
<keyword evidence="10" id="KW-1185">Reference proteome</keyword>
<dbReference type="Proteomes" id="UP000747399">
    <property type="component" value="Unassembled WGS sequence"/>
</dbReference>
<evidence type="ECO:0000256" key="3">
    <source>
        <dbReference type="ARBA" id="ARBA00010387"/>
    </source>
</evidence>
<evidence type="ECO:0000256" key="4">
    <source>
        <dbReference type="ARBA" id="ARBA00013068"/>
    </source>
</evidence>
<evidence type="ECO:0000256" key="6">
    <source>
        <dbReference type="ARBA" id="ARBA00023239"/>
    </source>
</evidence>
<keyword evidence="6 8" id="KW-0456">Lyase</keyword>
<dbReference type="GO" id="GO:0004332">
    <property type="term" value="F:fructose-bisphosphate aldolase activity"/>
    <property type="evidence" value="ECO:0007669"/>
    <property type="project" value="UniProtKB-EC"/>
</dbReference>
<reference evidence="9" key="1">
    <citation type="journal article" date="2021" name="Proc. Natl. Acad. Sci. U.S.A.">
        <title>Three genomes in the algal genus Volvox reveal the fate of a haploid sex-determining region after a transition to homothallism.</title>
        <authorList>
            <person name="Yamamoto K."/>
            <person name="Hamaji T."/>
            <person name="Kawai-Toyooka H."/>
            <person name="Matsuzaki R."/>
            <person name="Takahashi F."/>
            <person name="Nishimura Y."/>
            <person name="Kawachi M."/>
            <person name="Noguchi H."/>
            <person name="Minakuchi Y."/>
            <person name="Umen J.G."/>
            <person name="Toyoda A."/>
            <person name="Nozaki H."/>
        </authorList>
    </citation>
    <scope>NUCLEOTIDE SEQUENCE</scope>
    <source>
        <strain evidence="9">NIES-3780</strain>
    </source>
</reference>
<comment type="similarity">
    <text evidence="3 8">Belongs to the class I fructose-bisphosphate aldolase family.</text>
</comment>
<dbReference type="NCBIfam" id="NF033379">
    <property type="entry name" value="FrucBisAld_I"/>
    <property type="match status" value="1"/>
</dbReference>
<keyword evidence="7" id="KW-0704">Schiff base</keyword>
<evidence type="ECO:0000256" key="1">
    <source>
        <dbReference type="ARBA" id="ARBA00000441"/>
    </source>
</evidence>
<proteinExistence type="inferred from homology"/>
<dbReference type="UniPathway" id="UPA00109">
    <property type="reaction ID" value="UER00183"/>
</dbReference>
<evidence type="ECO:0000256" key="5">
    <source>
        <dbReference type="ARBA" id="ARBA00023152"/>
    </source>
</evidence>
<dbReference type="PROSITE" id="PS00158">
    <property type="entry name" value="ALDOLASE_CLASS_I"/>
    <property type="match status" value="1"/>
</dbReference>
<dbReference type="InterPro" id="IPR000741">
    <property type="entry name" value="FBA_I"/>
</dbReference>
<evidence type="ECO:0000256" key="8">
    <source>
        <dbReference type="RuleBase" id="RU003994"/>
    </source>
</evidence>
<dbReference type="EC" id="4.1.2.13" evidence="4 8"/>
<dbReference type="Pfam" id="PF00274">
    <property type="entry name" value="Glycolytic"/>
    <property type="match status" value="1"/>
</dbReference>